<dbReference type="AlphaFoldDB" id="A0A9D3YLP2"/>
<accession>A0A9D3YLP2</accession>
<evidence type="ECO:0008006" key="4">
    <source>
        <dbReference type="Google" id="ProtNLM"/>
    </source>
</evidence>
<comment type="caution">
    <text evidence="2">The sequence shown here is derived from an EMBL/GenBank/DDBJ whole genome shotgun (WGS) entry which is preliminary data.</text>
</comment>
<dbReference type="Proteomes" id="UP000828390">
    <property type="component" value="Unassembled WGS sequence"/>
</dbReference>
<proteinExistence type="predicted"/>
<feature type="chain" id="PRO_5039259825" description="Secreted protein" evidence="1">
    <location>
        <begin position="26"/>
        <end position="83"/>
    </location>
</feature>
<sequence>MTSTVTYICVFVLATSVCLSSVSEAYIDCFMECLFARFRQPTVCGCNYNVKPHRGKRASRTQTQNGRLRLDTGNGRLSLTTLL</sequence>
<reference evidence="2" key="1">
    <citation type="journal article" date="2019" name="bioRxiv">
        <title>The Genome of the Zebra Mussel, Dreissena polymorpha: A Resource for Invasive Species Research.</title>
        <authorList>
            <person name="McCartney M.A."/>
            <person name="Auch B."/>
            <person name="Kono T."/>
            <person name="Mallez S."/>
            <person name="Zhang Y."/>
            <person name="Obille A."/>
            <person name="Becker A."/>
            <person name="Abrahante J.E."/>
            <person name="Garbe J."/>
            <person name="Badalamenti J.P."/>
            <person name="Herman A."/>
            <person name="Mangelson H."/>
            <person name="Liachko I."/>
            <person name="Sullivan S."/>
            <person name="Sone E.D."/>
            <person name="Koren S."/>
            <person name="Silverstein K.A.T."/>
            <person name="Beckman K.B."/>
            <person name="Gohl D.M."/>
        </authorList>
    </citation>
    <scope>NUCLEOTIDE SEQUENCE</scope>
    <source>
        <strain evidence="2">Duluth1</strain>
        <tissue evidence="2">Whole animal</tissue>
    </source>
</reference>
<keyword evidence="3" id="KW-1185">Reference proteome</keyword>
<gene>
    <name evidence="2" type="ORF">DPMN_077878</name>
</gene>
<reference evidence="2" key="2">
    <citation type="submission" date="2020-11" db="EMBL/GenBank/DDBJ databases">
        <authorList>
            <person name="McCartney M.A."/>
            <person name="Auch B."/>
            <person name="Kono T."/>
            <person name="Mallez S."/>
            <person name="Becker A."/>
            <person name="Gohl D.M."/>
            <person name="Silverstein K.A.T."/>
            <person name="Koren S."/>
            <person name="Bechman K.B."/>
            <person name="Herman A."/>
            <person name="Abrahante J.E."/>
            <person name="Garbe J."/>
        </authorList>
    </citation>
    <scope>NUCLEOTIDE SEQUENCE</scope>
    <source>
        <strain evidence="2">Duluth1</strain>
        <tissue evidence="2">Whole animal</tissue>
    </source>
</reference>
<dbReference type="EMBL" id="JAIWYP010000015">
    <property type="protein sequence ID" value="KAH3702852.1"/>
    <property type="molecule type" value="Genomic_DNA"/>
</dbReference>
<protein>
    <recommendedName>
        <fullName evidence="4">Secreted protein</fullName>
    </recommendedName>
</protein>
<organism evidence="2 3">
    <name type="scientific">Dreissena polymorpha</name>
    <name type="common">Zebra mussel</name>
    <name type="synonym">Mytilus polymorpha</name>
    <dbReference type="NCBI Taxonomy" id="45954"/>
    <lineage>
        <taxon>Eukaryota</taxon>
        <taxon>Metazoa</taxon>
        <taxon>Spiralia</taxon>
        <taxon>Lophotrochozoa</taxon>
        <taxon>Mollusca</taxon>
        <taxon>Bivalvia</taxon>
        <taxon>Autobranchia</taxon>
        <taxon>Heteroconchia</taxon>
        <taxon>Euheterodonta</taxon>
        <taxon>Imparidentia</taxon>
        <taxon>Neoheterodontei</taxon>
        <taxon>Myida</taxon>
        <taxon>Dreissenoidea</taxon>
        <taxon>Dreissenidae</taxon>
        <taxon>Dreissena</taxon>
    </lineage>
</organism>
<feature type="signal peptide" evidence="1">
    <location>
        <begin position="1"/>
        <end position="25"/>
    </location>
</feature>
<evidence type="ECO:0000256" key="1">
    <source>
        <dbReference type="SAM" id="SignalP"/>
    </source>
</evidence>
<evidence type="ECO:0000313" key="3">
    <source>
        <dbReference type="Proteomes" id="UP000828390"/>
    </source>
</evidence>
<name>A0A9D3YLP2_DREPO</name>
<keyword evidence="1" id="KW-0732">Signal</keyword>
<evidence type="ECO:0000313" key="2">
    <source>
        <dbReference type="EMBL" id="KAH3702852.1"/>
    </source>
</evidence>